<gene>
    <name evidence="2" type="ORF">SAMN00790413_02084</name>
</gene>
<evidence type="ECO:0000313" key="2">
    <source>
        <dbReference type="EMBL" id="SMB93703.1"/>
    </source>
</evidence>
<sequence length="237" mass="25382">MRNAGVGVVRPPGFSAHRCIRPGRPGGILGISTESFTKCFNPSGWKIGVWAWRLQIGNIQIYKKEQLESVLLAVVCPGRRGDANGGKYGADSPRGDSQPCGEGLFAWHQTRGDLRVVSQPLRRVHGCGGKILKGPPCSSPRAITGFRHVSSSQACCARKGAWKFARPARSKRSPLFDRCSDVPFSPICQKRALTGAERGPGHFPSAPYGSPGETGARVTIPKGVSSNRQKHSRGNGA</sequence>
<dbReference type="EMBL" id="FWWU01000009">
    <property type="protein sequence ID" value="SMB93703.1"/>
    <property type="molecule type" value="Genomic_DNA"/>
</dbReference>
<feature type="compositionally biased region" description="Basic residues" evidence="1">
    <location>
        <begin position="228"/>
        <end position="237"/>
    </location>
</feature>
<proteinExistence type="predicted"/>
<feature type="region of interest" description="Disordered" evidence="1">
    <location>
        <begin position="195"/>
        <end position="237"/>
    </location>
</feature>
<dbReference type="AlphaFoldDB" id="A0A1W1VK90"/>
<keyword evidence="3" id="KW-1185">Reference proteome</keyword>
<evidence type="ECO:0000256" key="1">
    <source>
        <dbReference type="SAM" id="MobiDB-lite"/>
    </source>
</evidence>
<dbReference type="Proteomes" id="UP000192582">
    <property type="component" value="Unassembled WGS sequence"/>
</dbReference>
<accession>A0A1W1VK90</accession>
<organism evidence="2 3">
    <name type="scientific">Deinococcus hopiensis KR-140</name>
    <dbReference type="NCBI Taxonomy" id="695939"/>
    <lineage>
        <taxon>Bacteria</taxon>
        <taxon>Thermotogati</taxon>
        <taxon>Deinococcota</taxon>
        <taxon>Deinococci</taxon>
        <taxon>Deinococcales</taxon>
        <taxon>Deinococcaceae</taxon>
        <taxon>Deinococcus</taxon>
    </lineage>
</organism>
<name>A0A1W1VK90_9DEIO</name>
<reference evidence="2 3" key="1">
    <citation type="submission" date="2017-04" db="EMBL/GenBank/DDBJ databases">
        <authorList>
            <person name="Afonso C.L."/>
            <person name="Miller P.J."/>
            <person name="Scott M.A."/>
            <person name="Spackman E."/>
            <person name="Goraichik I."/>
            <person name="Dimitrov K.M."/>
            <person name="Suarez D.L."/>
            <person name="Swayne D.E."/>
        </authorList>
    </citation>
    <scope>NUCLEOTIDE SEQUENCE [LARGE SCALE GENOMIC DNA]</scope>
    <source>
        <strain evidence="2 3">KR-140</strain>
    </source>
</reference>
<evidence type="ECO:0000313" key="3">
    <source>
        <dbReference type="Proteomes" id="UP000192582"/>
    </source>
</evidence>
<protein>
    <submittedName>
        <fullName evidence="2">Uncharacterized protein</fullName>
    </submittedName>
</protein>
<dbReference type="STRING" id="695939.SAMN00790413_02084"/>